<dbReference type="OrthoDB" id="9788263at2"/>
<organism evidence="2 3">
    <name type="scientific">Solirubrobacter pauli</name>
    <dbReference type="NCBI Taxonomy" id="166793"/>
    <lineage>
        <taxon>Bacteria</taxon>
        <taxon>Bacillati</taxon>
        <taxon>Actinomycetota</taxon>
        <taxon>Thermoleophilia</taxon>
        <taxon>Solirubrobacterales</taxon>
        <taxon>Solirubrobacteraceae</taxon>
        <taxon>Solirubrobacter</taxon>
    </lineage>
</organism>
<proteinExistence type="predicted"/>
<dbReference type="InterPro" id="IPR036866">
    <property type="entry name" value="RibonucZ/Hydroxyglut_hydro"/>
</dbReference>
<dbReference type="Proteomes" id="UP000278962">
    <property type="component" value="Unassembled WGS sequence"/>
</dbReference>
<dbReference type="Pfam" id="PF00753">
    <property type="entry name" value="Lactamase_B"/>
    <property type="match status" value="1"/>
</dbReference>
<dbReference type="RefSeq" id="WP_121253014.1">
    <property type="nucleotide sequence ID" value="NZ_RBIL01000001.1"/>
</dbReference>
<dbReference type="AlphaFoldDB" id="A0A660LBW6"/>
<keyword evidence="3" id="KW-1185">Reference proteome</keyword>
<dbReference type="EMBL" id="RBIL01000001">
    <property type="protein sequence ID" value="RKQ91725.1"/>
    <property type="molecule type" value="Genomic_DNA"/>
</dbReference>
<evidence type="ECO:0000259" key="1">
    <source>
        <dbReference type="Pfam" id="PF00753"/>
    </source>
</evidence>
<feature type="domain" description="Metallo-beta-lactamase" evidence="1">
    <location>
        <begin position="49"/>
        <end position="155"/>
    </location>
</feature>
<sequence>MLEGLPPTPGEPLPFADRIHIRAFRLDPLDVVIYAAPGVTGPARAQYLNHWHEASFGRGFAEAPLHIHEADAPWVDVPVTTFSDGDAFGEVQSIPIPGHTPGSTAFLWNGYLFTGDSLWLDGEDWIAAVLGDSDRAAYIESLERLRAVEFDHLVPWGASAGGLWHAPADKAKLDAVIERLRRGEDR</sequence>
<dbReference type="Gene3D" id="3.60.15.10">
    <property type="entry name" value="Ribonuclease Z/Hydroxyacylglutathione hydrolase-like"/>
    <property type="match status" value="1"/>
</dbReference>
<evidence type="ECO:0000313" key="3">
    <source>
        <dbReference type="Proteomes" id="UP000278962"/>
    </source>
</evidence>
<gene>
    <name evidence="2" type="ORF">C8N24_1553</name>
</gene>
<dbReference type="SUPFAM" id="SSF56281">
    <property type="entry name" value="Metallo-hydrolase/oxidoreductase"/>
    <property type="match status" value="1"/>
</dbReference>
<reference evidence="2 3" key="1">
    <citation type="submission" date="2018-10" db="EMBL/GenBank/DDBJ databases">
        <title>Genomic Encyclopedia of Archaeal and Bacterial Type Strains, Phase II (KMG-II): from individual species to whole genera.</title>
        <authorList>
            <person name="Goeker M."/>
        </authorList>
    </citation>
    <scope>NUCLEOTIDE SEQUENCE [LARGE SCALE GENOMIC DNA]</scope>
    <source>
        <strain evidence="2 3">DSM 14954</strain>
    </source>
</reference>
<comment type="caution">
    <text evidence="2">The sequence shown here is derived from an EMBL/GenBank/DDBJ whole genome shotgun (WGS) entry which is preliminary data.</text>
</comment>
<dbReference type="InterPro" id="IPR001279">
    <property type="entry name" value="Metallo-B-lactamas"/>
</dbReference>
<protein>
    <submittedName>
        <fullName evidence="2">Metallo-beta-lactamase superfamily protein</fullName>
    </submittedName>
</protein>
<name>A0A660LBW6_9ACTN</name>
<evidence type="ECO:0000313" key="2">
    <source>
        <dbReference type="EMBL" id="RKQ91725.1"/>
    </source>
</evidence>
<accession>A0A660LBW6</accession>